<protein>
    <recommendedName>
        <fullName evidence="7">poly(A)-specific ribonuclease</fullName>
        <ecNumber evidence="7">3.1.13.4</ecNumber>
    </recommendedName>
</protein>
<dbReference type="GO" id="GO:0005634">
    <property type="term" value="C:nucleus"/>
    <property type="evidence" value="ECO:0007669"/>
    <property type="project" value="UniProtKB-SubCell"/>
</dbReference>
<evidence type="ECO:0000256" key="7">
    <source>
        <dbReference type="ARBA" id="ARBA00012161"/>
    </source>
</evidence>
<evidence type="ECO:0000256" key="5">
    <source>
        <dbReference type="ARBA" id="ARBA00008372"/>
    </source>
</evidence>
<dbReference type="Gramene" id="TVU12744">
    <property type="protein sequence ID" value="TVU12744"/>
    <property type="gene ID" value="EJB05_46400"/>
</dbReference>
<evidence type="ECO:0000256" key="17">
    <source>
        <dbReference type="ARBA" id="ARBA00025148"/>
    </source>
</evidence>
<evidence type="ECO:0000256" key="2">
    <source>
        <dbReference type="ARBA" id="ARBA00001968"/>
    </source>
</evidence>
<dbReference type="GO" id="GO:0030014">
    <property type="term" value="C:CCR4-NOT complex"/>
    <property type="evidence" value="ECO:0007669"/>
    <property type="project" value="InterPro"/>
</dbReference>
<reference evidence="19 20" key="1">
    <citation type="journal article" date="2019" name="Sci. Rep.">
        <title>A high-quality genome of Eragrostis curvula grass provides insights into Poaceae evolution and supports new strategies to enhance forage quality.</title>
        <authorList>
            <person name="Carballo J."/>
            <person name="Santos B.A.C.M."/>
            <person name="Zappacosta D."/>
            <person name="Garbus I."/>
            <person name="Selva J.P."/>
            <person name="Gallo C.A."/>
            <person name="Diaz A."/>
            <person name="Albertini E."/>
            <person name="Caccamo M."/>
            <person name="Echenique V."/>
        </authorList>
    </citation>
    <scope>NUCLEOTIDE SEQUENCE [LARGE SCALE GENOMIC DNA]</scope>
    <source>
        <strain evidence="20">cv. Victoria</strain>
        <tissue evidence="19">Leaf</tissue>
    </source>
</reference>
<dbReference type="GO" id="GO:0003723">
    <property type="term" value="F:RNA binding"/>
    <property type="evidence" value="ECO:0007669"/>
    <property type="project" value="UniProtKB-KW"/>
</dbReference>
<keyword evidence="20" id="KW-1185">Reference proteome</keyword>
<keyword evidence="11" id="KW-0378">Hydrolase</keyword>
<dbReference type="EC" id="3.1.13.4" evidence="7"/>
<dbReference type="InterPro" id="IPR039637">
    <property type="entry name" value="CNOT7/CNOT8/Pop2"/>
</dbReference>
<evidence type="ECO:0000256" key="6">
    <source>
        <dbReference type="ARBA" id="ARBA00011757"/>
    </source>
</evidence>
<feature type="non-terminal residue" evidence="19">
    <location>
        <position position="1"/>
    </location>
</feature>
<comment type="function">
    <text evidence="17">Ubiquitous transcription factor required for a diverse set of processes. It is a component of the CCR4 complex involved in the control of gene expression.</text>
</comment>
<dbReference type="Proteomes" id="UP000324897">
    <property type="component" value="Chromosome 3"/>
</dbReference>
<dbReference type="GO" id="GO:0004535">
    <property type="term" value="F:poly(A)-specific ribonuclease activity"/>
    <property type="evidence" value="ECO:0007669"/>
    <property type="project" value="UniProtKB-EC"/>
</dbReference>
<dbReference type="SUPFAM" id="SSF53098">
    <property type="entry name" value="Ribonuclease H-like"/>
    <property type="match status" value="1"/>
</dbReference>
<comment type="similarity">
    <text evidence="5">Belongs to the CAF1 family.</text>
</comment>
<evidence type="ECO:0000256" key="11">
    <source>
        <dbReference type="ARBA" id="ARBA00022801"/>
    </source>
</evidence>
<feature type="compositionally biased region" description="Pro residues" evidence="18">
    <location>
        <begin position="15"/>
        <end position="27"/>
    </location>
</feature>
<comment type="subunit">
    <text evidence="6">Component of the CCR4-NOT complex, at least composed of CRR4 and CAF1 proteins.</text>
</comment>
<dbReference type="AlphaFoldDB" id="A0A5J9TN22"/>
<evidence type="ECO:0000256" key="12">
    <source>
        <dbReference type="ARBA" id="ARBA00022839"/>
    </source>
</evidence>
<evidence type="ECO:0000256" key="16">
    <source>
        <dbReference type="ARBA" id="ARBA00023242"/>
    </source>
</evidence>
<proteinExistence type="inferred from homology"/>
<keyword evidence="8" id="KW-0963">Cytoplasm</keyword>
<feature type="region of interest" description="Disordered" evidence="18">
    <location>
        <begin position="1"/>
        <end position="27"/>
    </location>
</feature>
<organism evidence="19 20">
    <name type="scientific">Eragrostis curvula</name>
    <name type="common">weeping love grass</name>
    <dbReference type="NCBI Taxonomy" id="38414"/>
    <lineage>
        <taxon>Eukaryota</taxon>
        <taxon>Viridiplantae</taxon>
        <taxon>Streptophyta</taxon>
        <taxon>Embryophyta</taxon>
        <taxon>Tracheophyta</taxon>
        <taxon>Spermatophyta</taxon>
        <taxon>Magnoliopsida</taxon>
        <taxon>Liliopsida</taxon>
        <taxon>Poales</taxon>
        <taxon>Poaceae</taxon>
        <taxon>PACMAD clade</taxon>
        <taxon>Chloridoideae</taxon>
        <taxon>Eragrostideae</taxon>
        <taxon>Eragrostidinae</taxon>
        <taxon>Eragrostis</taxon>
    </lineage>
</organism>
<keyword evidence="13" id="KW-0694">RNA-binding</keyword>
<name>A0A5J9TN22_9POAL</name>
<evidence type="ECO:0000256" key="1">
    <source>
        <dbReference type="ARBA" id="ARBA00001663"/>
    </source>
</evidence>
<comment type="cofactor">
    <cofactor evidence="2">
        <name>a divalent metal cation</name>
        <dbReference type="ChEBI" id="CHEBI:60240"/>
    </cofactor>
</comment>
<dbReference type="EMBL" id="RWGY01000039">
    <property type="protein sequence ID" value="TVU12744.1"/>
    <property type="molecule type" value="Genomic_DNA"/>
</dbReference>
<dbReference type="GO" id="GO:0046872">
    <property type="term" value="F:metal ion binding"/>
    <property type="evidence" value="ECO:0007669"/>
    <property type="project" value="UniProtKB-KW"/>
</dbReference>
<dbReference type="OrthoDB" id="696953at2759"/>
<evidence type="ECO:0000256" key="4">
    <source>
        <dbReference type="ARBA" id="ARBA00004496"/>
    </source>
</evidence>
<dbReference type="Gene3D" id="3.30.420.10">
    <property type="entry name" value="Ribonuclease H-like superfamily/Ribonuclease H"/>
    <property type="match status" value="1"/>
</dbReference>
<evidence type="ECO:0000256" key="8">
    <source>
        <dbReference type="ARBA" id="ARBA00022490"/>
    </source>
</evidence>
<evidence type="ECO:0000256" key="3">
    <source>
        <dbReference type="ARBA" id="ARBA00004123"/>
    </source>
</evidence>
<dbReference type="PANTHER" id="PTHR10797">
    <property type="entry name" value="CCR4-NOT TRANSCRIPTION COMPLEX SUBUNIT"/>
    <property type="match status" value="1"/>
</dbReference>
<keyword evidence="10" id="KW-0479">Metal-binding</keyword>
<evidence type="ECO:0000256" key="18">
    <source>
        <dbReference type="SAM" id="MobiDB-lite"/>
    </source>
</evidence>
<dbReference type="InterPro" id="IPR006941">
    <property type="entry name" value="RNase_CAF1"/>
</dbReference>
<evidence type="ECO:0000256" key="9">
    <source>
        <dbReference type="ARBA" id="ARBA00022722"/>
    </source>
</evidence>
<comment type="catalytic activity">
    <reaction evidence="1">
        <text>Exonucleolytic cleavage of poly(A) to 5'-AMP.</text>
        <dbReference type="EC" id="3.1.13.4"/>
    </reaction>
</comment>
<evidence type="ECO:0000256" key="10">
    <source>
        <dbReference type="ARBA" id="ARBA00022723"/>
    </source>
</evidence>
<evidence type="ECO:0000256" key="14">
    <source>
        <dbReference type="ARBA" id="ARBA00023015"/>
    </source>
</evidence>
<dbReference type="Pfam" id="PF04857">
    <property type="entry name" value="CAF1"/>
    <property type="match status" value="1"/>
</dbReference>
<dbReference type="InterPro" id="IPR012337">
    <property type="entry name" value="RNaseH-like_sf"/>
</dbReference>
<accession>A0A5J9TN22</accession>
<keyword evidence="15" id="KW-0804">Transcription</keyword>
<keyword evidence="14" id="KW-0805">Transcription regulation</keyword>
<evidence type="ECO:0000313" key="19">
    <source>
        <dbReference type="EMBL" id="TVU12744.1"/>
    </source>
</evidence>
<gene>
    <name evidence="19" type="ORF">EJB05_46400</name>
</gene>
<keyword evidence="9" id="KW-0540">Nuclease</keyword>
<keyword evidence="12" id="KW-0269">Exonuclease</keyword>
<dbReference type="InterPro" id="IPR036397">
    <property type="entry name" value="RNaseH_sf"/>
</dbReference>
<keyword evidence="16" id="KW-0539">Nucleus</keyword>
<comment type="caution">
    <text evidence="19">The sequence shown here is derived from an EMBL/GenBank/DDBJ whole genome shotgun (WGS) entry which is preliminary data.</text>
</comment>
<sequence>MPSRDGGPGVLLMPQQPPQPPPPPPPPCSFVQIVPVHHHAPPPMQMLFQAVAPHPQPPLLVSSAEVRDVWAANLHDELSLLAAMLPHYPCVTVDTEFPGTVHDSDTPRHLRGPRESYAVVKRNVDGLKLLQVGIALSGASGRCPFAWQFNLRGFDPLRDAHAPASVAMLRAQGMDFAALRDYGVDPDAFAAGFYGCGLACAGLTWTAFSGAYDFAYLVKVLGAGRPLPDTVEGFLAQVHALFGPTVLDVKRLARFCGEGIHGGLDQVAAALGVERAAGRAHCAGSDSLLTCDVFMAMLDRFFRDKNVLTHAGAIVGLV</sequence>
<evidence type="ECO:0000256" key="15">
    <source>
        <dbReference type="ARBA" id="ARBA00023163"/>
    </source>
</evidence>
<evidence type="ECO:0000313" key="20">
    <source>
        <dbReference type="Proteomes" id="UP000324897"/>
    </source>
</evidence>
<dbReference type="GO" id="GO:0005737">
    <property type="term" value="C:cytoplasm"/>
    <property type="evidence" value="ECO:0007669"/>
    <property type="project" value="UniProtKB-SubCell"/>
</dbReference>
<comment type="subcellular location">
    <subcellularLocation>
        <location evidence="4">Cytoplasm</location>
    </subcellularLocation>
    <subcellularLocation>
        <location evidence="3">Nucleus</location>
    </subcellularLocation>
</comment>
<evidence type="ECO:0000256" key="13">
    <source>
        <dbReference type="ARBA" id="ARBA00022884"/>
    </source>
</evidence>